<gene>
    <name evidence="1" type="ORF">PAXINDRAFT_32095</name>
</gene>
<reference evidence="2" key="2">
    <citation type="submission" date="2015-01" db="EMBL/GenBank/DDBJ databases">
        <title>Evolutionary Origins and Diversification of the Mycorrhizal Mutualists.</title>
        <authorList>
            <consortium name="DOE Joint Genome Institute"/>
            <consortium name="Mycorrhizal Genomics Consortium"/>
            <person name="Kohler A."/>
            <person name="Kuo A."/>
            <person name="Nagy L.G."/>
            <person name="Floudas D."/>
            <person name="Copeland A."/>
            <person name="Barry K.W."/>
            <person name="Cichocki N."/>
            <person name="Veneault-Fourrey C."/>
            <person name="LaButti K."/>
            <person name="Lindquist E.A."/>
            <person name="Lipzen A."/>
            <person name="Lundell T."/>
            <person name="Morin E."/>
            <person name="Murat C."/>
            <person name="Riley R."/>
            <person name="Ohm R."/>
            <person name="Sun H."/>
            <person name="Tunlid A."/>
            <person name="Henrissat B."/>
            <person name="Grigoriev I.V."/>
            <person name="Hibbett D.S."/>
            <person name="Martin F."/>
        </authorList>
    </citation>
    <scope>NUCLEOTIDE SEQUENCE [LARGE SCALE GENOMIC DNA]</scope>
    <source>
        <strain evidence="2">ATCC 200175</strain>
    </source>
</reference>
<dbReference type="OrthoDB" id="2506088at2759"/>
<evidence type="ECO:0000313" key="2">
    <source>
        <dbReference type="Proteomes" id="UP000053647"/>
    </source>
</evidence>
<dbReference type="AlphaFoldDB" id="A0A0C9T5Y4"/>
<organism evidence="1 2">
    <name type="scientific">Paxillus involutus ATCC 200175</name>
    <dbReference type="NCBI Taxonomy" id="664439"/>
    <lineage>
        <taxon>Eukaryota</taxon>
        <taxon>Fungi</taxon>
        <taxon>Dikarya</taxon>
        <taxon>Basidiomycota</taxon>
        <taxon>Agaricomycotina</taxon>
        <taxon>Agaricomycetes</taxon>
        <taxon>Agaricomycetidae</taxon>
        <taxon>Boletales</taxon>
        <taxon>Paxilineae</taxon>
        <taxon>Paxillaceae</taxon>
        <taxon>Paxillus</taxon>
    </lineage>
</organism>
<feature type="non-terminal residue" evidence="1">
    <location>
        <position position="91"/>
    </location>
</feature>
<protein>
    <submittedName>
        <fullName evidence="1">Unplaced genomic scaffold PAXINscaffold_889, whole genome shotgun sequence</fullName>
    </submittedName>
</protein>
<dbReference type="Proteomes" id="UP000053647">
    <property type="component" value="Unassembled WGS sequence"/>
</dbReference>
<evidence type="ECO:0000313" key="1">
    <source>
        <dbReference type="EMBL" id="KIJ06683.1"/>
    </source>
</evidence>
<proteinExistence type="predicted"/>
<sequence>QVMPFVIHDLVPQTVMDGWTTLGELVVLLWHTKIDDVEVYLAQLTRTIEDFLNVTAICAPSILITKPKFHFLVHLPAYIRRFGPAIIFSTE</sequence>
<accession>A0A0C9T5Y4</accession>
<dbReference type="HOGENOM" id="CLU_004591_3_2_1"/>
<dbReference type="PANTHER" id="PTHR31912">
    <property type="entry name" value="IP13529P"/>
    <property type="match status" value="1"/>
</dbReference>
<reference evidence="1 2" key="1">
    <citation type="submission" date="2014-06" db="EMBL/GenBank/DDBJ databases">
        <authorList>
            <consortium name="DOE Joint Genome Institute"/>
            <person name="Kuo A."/>
            <person name="Kohler A."/>
            <person name="Nagy L.G."/>
            <person name="Floudas D."/>
            <person name="Copeland A."/>
            <person name="Barry K.W."/>
            <person name="Cichocki N."/>
            <person name="Veneault-Fourrey C."/>
            <person name="LaButti K."/>
            <person name="Lindquist E.A."/>
            <person name="Lipzen A."/>
            <person name="Lundell T."/>
            <person name="Morin E."/>
            <person name="Murat C."/>
            <person name="Sun H."/>
            <person name="Tunlid A."/>
            <person name="Henrissat B."/>
            <person name="Grigoriev I.V."/>
            <person name="Hibbett D.S."/>
            <person name="Martin F."/>
            <person name="Nordberg H.P."/>
            <person name="Cantor M.N."/>
            <person name="Hua S.X."/>
        </authorList>
    </citation>
    <scope>NUCLEOTIDE SEQUENCE [LARGE SCALE GENOMIC DNA]</scope>
    <source>
        <strain evidence="1 2">ATCC 200175</strain>
    </source>
</reference>
<dbReference type="EMBL" id="KN820211">
    <property type="protein sequence ID" value="KIJ06683.1"/>
    <property type="molecule type" value="Genomic_DNA"/>
</dbReference>
<keyword evidence="2" id="KW-1185">Reference proteome</keyword>
<feature type="non-terminal residue" evidence="1">
    <location>
        <position position="1"/>
    </location>
</feature>
<name>A0A0C9T5Y4_PAXIN</name>
<dbReference type="PANTHER" id="PTHR31912:SF34">
    <property type="entry name" value="NOTOCHORD-RELATED PROTEIN"/>
    <property type="match status" value="1"/>
</dbReference>